<sequence length="231" mass="24864">MSQVVQSRAAGTRTRQAVGMDSFRLALAAAYAVLLAVLPFVVESDASLSRLRAQVLSGAVDEVEVVGGPGTRSGWGSQEVRWRDGLLQRVTTVELRPSDVSAEPRDGVVHEDVAALLRHDNPSVVVSRSNDPGWEPEVFGQAAPGWVAALLFIVAIASLGLLILGPPPWRGTRWAWFWLGVWIPPVGTLAFLLLSGPAPLVSRRPTRRRLTGLWGFLLGAALAAALPSPWW</sequence>
<comment type="caution">
    <text evidence="2">The sequence shown here is derived from an EMBL/GenBank/DDBJ whole genome shotgun (WGS) entry which is preliminary data.</text>
</comment>
<feature type="transmembrane region" description="Helical" evidence="1">
    <location>
        <begin position="210"/>
        <end position="230"/>
    </location>
</feature>
<feature type="transmembrane region" description="Helical" evidence="1">
    <location>
        <begin position="23"/>
        <end position="42"/>
    </location>
</feature>
<keyword evidence="1" id="KW-0812">Transmembrane</keyword>
<evidence type="ECO:0000313" key="3">
    <source>
        <dbReference type="Proteomes" id="UP000800981"/>
    </source>
</evidence>
<name>A0ABX0GQY6_9ACTN</name>
<gene>
    <name evidence="2" type="ORF">G9H71_00595</name>
</gene>
<dbReference type="RefSeq" id="WP_166276377.1">
    <property type="nucleotide sequence ID" value="NZ_JAANNP010000001.1"/>
</dbReference>
<dbReference type="Proteomes" id="UP000800981">
    <property type="component" value="Unassembled WGS sequence"/>
</dbReference>
<reference evidence="2 3" key="1">
    <citation type="submission" date="2020-03" db="EMBL/GenBank/DDBJ databases">
        <title>Two novel Motilibacter sp.</title>
        <authorList>
            <person name="Liu S."/>
        </authorList>
    </citation>
    <scope>NUCLEOTIDE SEQUENCE [LARGE SCALE GENOMIC DNA]</scope>
    <source>
        <strain evidence="2 3">E257</strain>
    </source>
</reference>
<feature type="transmembrane region" description="Helical" evidence="1">
    <location>
        <begin position="176"/>
        <end position="198"/>
    </location>
</feature>
<accession>A0ABX0GQY6</accession>
<keyword evidence="3" id="KW-1185">Reference proteome</keyword>
<evidence type="ECO:0000256" key="1">
    <source>
        <dbReference type="SAM" id="Phobius"/>
    </source>
</evidence>
<organism evidence="2 3">
    <name type="scientific">Motilibacter deserti</name>
    <dbReference type="NCBI Taxonomy" id="2714956"/>
    <lineage>
        <taxon>Bacteria</taxon>
        <taxon>Bacillati</taxon>
        <taxon>Actinomycetota</taxon>
        <taxon>Actinomycetes</taxon>
        <taxon>Motilibacterales</taxon>
        <taxon>Motilibacteraceae</taxon>
        <taxon>Motilibacter</taxon>
    </lineage>
</organism>
<proteinExistence type="predicted"/>
<dbReference type="EMBL" id="JAANNP010000001">
    <property type="protein sequence ID" value="NHC12279.1"/>
    <property type="molecule type" value="Genomic_DNA"/>
</dbReference>
<keyword evidence="1" id="KW-1133">Transmembrane helix</keyword>
<keyword evidence="1" id="KW-0472">Membrane</keyword>
<evidence type="ECO:0000313" key="2">
    <source>
        <dbReference type="EMBL" id="NHC12279.1"/>
    </source>
</evidence>
<feature type="transmembrane region" description="Helical" evidence="1">
    <location>
        <begin position="146"/>
        <end position="164"/>
    </location>
</feature>
<protein>
    <submittedName>
        <fullName evidence="2">Uncharacterized protein</fullName>
    </submittedName>
</protein>